<comment type="caution">
    <text evidence="1">The sequence shown here is derived from an EMBL/GenBank/DDBJ whole genome shotgun (WGS) entry which is preliminary data.</text>
</comment>
<keyword evidence="2" id="KW-1185">Reference proteome</keyword>
<dbReference type="EMBL" id="JBBPBM010000012">
    <property type="protein sequence ID" value="KAK8562286.1"/>
    <property type="molecule type" value="Genomic_DNA"/>
</dbReference>
<evidence type="ECO:0008006" key="3">
    <source>
        <dbReference type="Google" id="ProtNLM"/>
    </source>
</evidence>
<reference evidence="1 2" key="1">
    <citation type="journal article" date="2024" name="G3 (Bethesda)">
        <title>Genome assembly of Hibiscus sabdariffa L. provides insights into metabolisms of medicinal natural products.</title>
        <authorList>
            <person name="Kim T."/>
        </authorList>
    </citation>
    <scope>NUCLEOTIDE SEQUENCE [LARGE SCALE GENOMIC DNA]</scope>
    <source>
        <strain evidence="1">TK-2024</strain>
        <tissue evidence="1">Old leaves</tissue>
    </source>
</reference>
<dbReference type="Proteomes" id="UP001472677">
    <property type="component" value="Unassembled WGS sequence"/>
</dbReference>
<evidence type="ECO:0000313" key="1">
    <source>
        <dbReference type="EMBL" id="KAK8562286.1"/>
    </source>
</evidence>
<gene>
    <name evidence="1" type="ORF">V6N12_010370</name>
</gene>
<evidence type="ECO:0000313" key="2">
    <source>
        <dbReference type="Proteomes" id="UP001472677"/>
    </source>
</evidence>
<name>A0ABR2EJW6_9ROSI</name>
<dbReference type="InterPro" id="IPR035979">
    <property type="entry name" value="RBD_domain_sf"/>
</dbReference>
<dbReference type="SUPFAM" id="SSF54928">
    <property type="entry name" value="RNA-binding domain, RBD"/>
    <property type="match status" value="1"/>
</dbReference>
<proteinExistence type="predicted"/>
<accession>A0ABR2EJW6</accession>
<sequence>MESARDAGGEWTAFIDNLSRKRRYKFSTFAFVRFGSLGDLGMAISKLDNSKVDGLYIGVSKARFPVSSNRGNVKNQNGLSKEQMKDGGFKVGSGEAFKGNLAAGLDSRSFREVLMEKPKSLNLKESNLKMEGAVRQSGNNDRPSDIHIPRKETLWIDFSLVGMVKKLYDLEFVQNTLHNEGIRVKVAKQVSLIGVSIQCWHETFSESLGKRWGSYVGLENSTREKSKFSEATIIIRLASPFDIPSTCMVKSMGRFYVIKFGLDKNIVAPQTYENMIENENFADVWPDDDAIGKEYPKEDDGECPEYDPQLLRVDVSGNVHGRNVGTNEVVDNFNCNDVAVNIPSRGPAIGISNLNVVVESSEHKSLGIGPIALSDEIVLDSFEGSEMDKNKMDKSNNCSRFSVKSVSNSLGICVSSRLPNIDFFNSSHMCSVRRNIQEALEDSSHSLNNTFSTSNLENHRRVDEALAVWEVSRMLEISFKSDKKVVVNRVCDLEEEAQNGK</sequence>
<protein>
    <recommendedName>
        <fullName evidence="3">RRM domain-containing protein</fullName>
    </recommendedName>
</protein>
<organism evidence="1 2">
    <name type="scientific">Hibiscus sabdariffa</name>
    <name type="common">roselle</name>
    <dbReference type="NCBI Taxonomy" id="183260"/>
    <lineage>
        <taxon>Eukaryota</taxon>
        <taxon>Viridiplantae</taxon>
        <taxon>Streptophyta</taxon>
        <taxon>Embryophyta</taxon>
        <taxon>Tracheophyta</taxon>
        <taxon>Spermatophyta</taxon>
        <taxon>Magnoliopsida</taxon>
        <taxon>eudicotyledons</taxon>
        <taxon>Gunneridae</taxon>
        <taxon>Pentapetalae</taxon>
        <taxon>rosids</taxon>
        <taxon>malvids</taxon>
        <taxon>Malvales</taxon>
        <taxon>Malvaceae</taxon>
        <taxon>Malvoideae</taxon>
        <taxon>Hibiscus</taxon>
    </lineage>
</organism>